<dbReference type="InterPro" id="IPR035979">
    <property type="entry name" value="RBD_domain_sf"/>
</dbReference>
<dbReference type="SUPFAM" id="SSF54928">
    <property type="entry name" value="RNA-binding domain, RBD"/>
    <property type="match status" value="1"/>
</dbReference>
<dbReference type="Gene3D" id="3.30.70.330">
    <property type="match status" value="1"/>
</dbReference>
<dbReference type="InterPro" id="IPR001878">
    <property type="entry name" value="Znf_CCHC"/>
</dbReference>
<organism evidence="6">
    <name type="scientific">Salvia splendens</name>
    <name type="common">Scarlet sage</name>
    <dbReference type="NCBI Taxonomy" id="180675"/>
    <lineage>
        <taxon>Eukaryota</taxon>
        <taxon>Viridiplantae</taxon>
        <taxon>Streptophyta</taxon>
        <taxon>Embryophyta</taxon>
        <taxon>Tracheophyta</taxon>
        <taxon>Spermatophyta</taxon>
        <taxon>Magnoliopsida</taxon>
        <taxon>eudicotyledons</taxon>
        <taxon>Gunneridae</taxon>
        <taxon>Pentapetalae</taxon>
        <taxon>asterids</taxon>
        <taxon>lamiids</taxon>
        <taxon>Lamiales</taxon>
        <taxon>Lamiaceae</taxon>
        <taxon>Nepetoideae</taxon>
        <taxon>Mentheae</taxon>
        <taxon>Salviinae</taxon>
        <taxon>Salvia</taxon>
        <taxon>Salvia subgen. Calosphace</taxon>
        <taxon>core Calosphace</taxon>
    </lineage>
</organism>
<feature type="compositionally biased region" description="Basic and acidic residues" evidence="3">
    <location>
        <begin position="301"/>
        <end position="311"/>
    </location>
</feature>
<dbReference type="PANTHER" id="PTHR48038:SF2">
    <property type="entry name" value="OS02G0536400 PROTEIN"/>
    <property type="match status" value="1"/>
</dbReference>
<feature type="compositionally biased region" description="Low complexity" evidence="3">
    <location>
        <begin position="384"/>
        <end position="409"/>
    </location>
</feature>
<comment type="caution">
    <text evidence="6">The sequence shown here is derived from an EMBL/GenBank/DDBJ whole genome shotgun (WGS) entry which is preliminary data.</text>
</comment>
<keyword evidence="2" id="KW-0694">RNA-binding</keyword>
<feature type="compositionally biased region" description="Low complexity" evidence="3">
    <location>
        <begin position="422"/>
        <end position="434"/>
    </location>
</feature>
<dbReference type="PROSITE" id="PS50158">
    <property type="entry name" value="ZF_CCHC"/>
    <property type="match status" value="1"/>
</dbReference>
<dbReference type="Pfam" id="PF00098">
    <property type="entry name" value="zf-CCHC"/>
    <property type="match status" value="1"/>
</dbReference>
<feature type="compositionally biased region" description="Polar residues" evidence="3">
    <location>
        <begin position="448"/>
        <end position="477"/>
    </location>
</feature>
<dbReference type="GO" id="GO:0003723">
    <property type="term" value="F:RNA binding"/>
    <property type="evidence" value="ECO:0007669"/>
    <property type="project" value="UniProtKB-UniRule"/>
</dbReference>
<evidence type="ECO:0000256" key="2">
    <source>
        <dbReference type="PROSITE-ProRule" id="PRU00176"/>
    </source>
</evidence>
<feature type="region of interest" description="Disordered" evidence="3">
    <location>
        <begin position="501"/>
        <end position="524"/>
    </location>
</feature>
<dbReference type="PROSITE" id="PS50102">
    <property type="entry name" value="RRM"/>
    <property type="match status" value="1"/>
</dbReference>
<dbReference type="SUPFAM" id="SSF57756">
    <property type="entry name" value="Retrovirus zinc finger-like domains"/>
    <property type="match status" value="1"/>
</dbReference>
<reference evidence="6" key="1">
    <citation type="submission" date="2018-01" db="EMBL/GenBank/DDBJ databases">
        <authorList>
            <person name="Mao J.F."/>
        </authorList>
    </citation>
    <scope>NUCLEOTIDE SEQUENCE</scope>
    <source>
        <strain evidence="6">Huo1</strain>
        <tissue evidence="6">Leaf</tissue>
    </source>
</reference>
<feature type="compositionally biased region" description="Polar residues" evidence="3">
    <location>
        <begin position="508"/>
        <end position="518"/>
    </location>
</feature>
<gene>
    <name evidence="6" type="ORF">SASPL_124822</name>
</gene>
<keyword evidence="1" id="KW-0862">Zinc</keyword>
<evidence type="ECO:0000313" key="6">
    <source>
        <dbReference type="EMBL" id="KAG6412153.1"/>
    </source>
</evidence>
<dbReference type="SMART" id="SM00360">
    <property type="entry name" value="RRM"/>
    <property type="match status" value="1"/>
</dbReference>
<dbReference type="GO" id="GO:0008270">
    <property type="term" value="F:zinc ion binding"/>
    <property type="evidence" value="ECO:0007669"/>
    <property type="project" value="UniProtKB-KW"/>
</dbReference>
<dbReference type="AlphaFoldDB" id="A0A8X8ZPG9"/>
<evidence type="ECO:0008006" key="8">
    <source>
        <dbReference type="Google" id="ProtNLM"/>
    </source>
</evidence>
<dbReference type="InterPro" id="IPR036875">
    <property type="entry name" value="Znf_CCHC_sf"/>
</dbReference>
<proteinExistence type="predicted"/>
<dbReference type="InterPro" id="IPR012677">
    <property type="entry name" value="Nucleotide-bd_a/b_plait_sf"/>
</dbReference>
<feature type="region of interest" description="Disordered" evidence="3">
    <location>
        <begin position="178"/>
        <end position="213"/>
    </location>
</feature>
<dbReference type="InterPro" id="IPR000504">
    <property type="entry name" value="RRM_dom"/>
</dbReference>
<dbReference type="EMBL" id="PNBA02000009">
    <property type="protein sequence ID" value="KAG6412153.1"/>
    <property type="molecule type" value="Genomic_DNA"/>
</dbReference>
<evidence type="ECO:0000259" key="5">
    <source>
        <dbReference type="PROSITE" id="PS50158"/>
    </source>
</evidence>
<evidence type="ECO:0000256" key="1">
    <source>
        <dbReference type="PROSITE-ProRule" id="PRU00047"/>
    </source>
</evidence>
<protein>
    <recommendedName>
        <fullName evidence="8">Splicing factor, arginine/serine-rich 4/5/6</fullName>
    </recommendedName>
</protein>
<evidence type="ECO:0000313" key="7">
    <source>
        <dbReference type="Proteomes" id="UP000298416"/>
    </source>
</evidence>
<dbReference type="SMART" id="SM00343">
    <property type="entry name" value="ZnF_C2HC"/>
    <property type="match status" value="1"/>
</dbReference>
<sequence>MKITKFRAFKEYHRKRRKSLPTTLDPPEPRVMVWNWELGFCVEIELVMSLHIGNLSAGTRIDDLQRVFRKFGRCTVRVKDKYGFVVYDYPAGAEKALKTLCGTRICGQAITISWSKRQPQKSQRPPTGEKLNEQPHRKYSMKEYTHRRSSSYGRREKELNPHKADVELRTDSSNLIYESTRHCPDDSKPYVRESGHTSPTDHHGIGDGRNNHVNVSRWDEPAIDPLSEIYLENNLDFDHYEPHDSDGKKELDERSDISHLVASSSVKKVQDRRGLSYNEKSQKSCYICGELGHKRSNCPLEPKRHVSDCRPRPHPSGDTFPLSSQDSDRKPTTSKTNLKLLRHGDSSTQEIAPRGRGNEFKDTKRNWRDHESQDKSHFQRAIGPSSSSIHSNYNSSRSQSLSRSSQPSSQFKLKSIHPEKISLPSSYGSSPSRHSGYKTLKSPRSKAGSMSPTSSLLPNQVNHNVSPSPNKAQGNSKGSLANVVAFQQCADLFEEETQLVMPKDSSGKDNNLWHSSSKGSHESYVPLSDGDGLIVDNLSLHLMKGIRESQLERHVAATECNNQSILNASREARMSLEEVHMVMKHYGLQLPEENVKDLPVEVYFGSARSWPWEMIYYRRLKKGPISAENYSRRSAQNAENGIVDRHVRGSSGWGELHENS</sequence>
<accession>A0A8X8ZPG9</accession>
<name>A0A8X8ZPG9_SALSN</name>
<evidence type="ECO:0000256" key="3">
    <source>
        <dbReference type="SAM" id="MobiDB-lite"/>
    </source>
</evidence>
<feature type="compositionally biased region" description="Basic and acidic residues" evidence="3">
    <location>
        <begin position="356"/>
        <end position="377"/>
    </location>
</feature>
<keyword evidence="1" id="KW-0479">Metal-binding</keyword>
<feature type="domain" description="RRM" evidence="4">
    <location>
        <begin position="48"/>
        <end position="117"/>
    </location>
</feature>
<evidence type="ECO:0000259" key="4">
    <source>
        <dbReference type="PROSITE" id="PS50102"/>
    </source>
</evidence>
<feature type="compositionally biased region" description="Basic and acidic residues" evidence="3">
    <location>
        <begin position="130"/>
        <end position="146"/>
    </location>
</feature>
<reference evidence="6" key="2">
    <citation type="submission" date="2020-08" db="EMBL/GenBank/DDBJ databases">
        <title>Plant Genome Project.</title>
        <authorList>
            <person name="Zhang R.-G."/>
        </authorList>
    </citation>
    <scope>NUCLEOTIDE SEQUENCE</scope>
    <source>
        <strain evidence="6">Huo1</strain>
        <tissue evidence="6">Leaf</tissue>
    </source>
</reference>
<feature type="compositionally biased region" description="Basic and acidic residues" evidence="3">
    <location>
        <begin position="179"/>
        <end position="210"/>
    </location>
</feature>
<keyword evidence="7" id="KW-1185">Reference proteome</keyword>
<dbReference type="Pfam" id="PF00076">
    <property type="entry name" value="RRM_1"/>
    <property type="match status" value="1"/>
</dbReference>
<dbReference type="CDD" id="cd00590">
    <property type="entry name" value="RRM_SF"/>
    <property type="match status" value="1"/>
</dbReference>
<feature type="region of interest" description="Disordered" evidence="3">
    <location>
        <begin position="298"/>
        <end position="477"/>
    </location>
</feature>
<keyword evidence="1" id="KW-0863">Zinc-finger</keyword>
<feature type="compositionally biased region" description="Polar residues" evidence="3">
    <location>
        <begin position="115"/>
        <end position="125"/>
    </location>
</feature>
<dbReference type="Proteomes" id="UP000298416">
    <property type="component" value="Unassembled WGS sequence"/>
</dbReference>
<feature type="region of interest" description="Disordered" evidence="3">
    <location>
        <begin position="115"/>
        <end position="160"/>
    </location>
</feature>
<feature type="domain" description="CCHC-type" evidence="5">
    <location>
        <begin position="285"/>
        <end position="299"/>
    </location>
</feature>
<dbReference type="PANTHER" id="PTHR48038">
    <property type="entry name" value="RIBONUCLEOPROTEIN RB97D"/>
    <property type="match status" value="1"/>
</dbReference>